<feature type="compositionally biased region" description="Polar residues" evidence="1">
    <location>
        <begin position="771"/>
        <end position="789"/>
    </location>
</feature>
<feature type="region of interest" description="Disordered" evidence="1">
    <location>
        <begin position="674"/>
        <end position="736"/>
    </location>
</feature>
<proteinExistence type="predicted"/>
<feature type="compositionally biased region" description="Polar residues" evidence="1">
    <location>
        <begin position="817"/>
        <end position="832"/>
    </location>
</feature>
<evidence type="ECO:0000313" key="2">
    <source>
        <dbReference type="EMBL" id="KER24759.1"/>
    </source>
</evidence>
<protein>
    <submittedName>
        <fullName evidence="2">Uncharacterized protein</fullName>
    </submittedName>
</protein>
<feature type="compositionally biased region" description="Polar residues" evidence="1">
    <location>
        <begin position="885"/>
        <end position="906"/>
    </location>
</feature>
<feature type="compositionally biased region" description="Polar residues" evidence="1">
    <location>
        <begin position="164"/>
        <end position="174"/>
    </location>
</feature>
<dbReference type="CTD" id="20328511"/>
<feature type="compositionally biased region" description="Basic and acidic residues" evidence="1">
    <location>
        <begin position="845"/>
        <end position="865"/>
    </location>
</feature>
<dbReference type="EMBL" id="KL596798">
    <property type="protein sequence ID" value="KER24759.1"/>
    <property type="molecule type" value="Genomic_DNA"/>
</dbReference>
<feature type="compositionally biased region" description="Low complexity" evidence="1">
    <location>
        <begin position="724"/>
        <end position="733"/>
    </location>
</feature>
<dbReference type="KEGG" id="ovi:T265_14345"/>
<keyword evidence="3" id="KW-1185">Reference proteome</keyword>
<feature type="compositionally biased region" description="Polar residues" evidence="1">
    <location>
        <begin position="187"/>
        <end position="216"/>
    </location>
</feature>
<feature type="region of interest" description="Disordered" evidence="1">
    <location>
        <begin position="524"/>
        <end position="553"/>
    </location>
</feature>
<feature type="region of interest" description="Disordered" evidence="1">
    <location>
        <begin position="575"/>
        <end position="612"/>
    </location>
</feature>
<feature type="compositionally biased region" description="Basic and acidic residues" evidence="1">
    <location>
        <begin position="524"/>
        <end position="533"/>
    </location>
</feature>
<name>A0A075AB02_OPIVI</name>
<evidence type="ECO:0000313" key="3">
    <source>
        <dbReference type="Proteomes" id="UP000054324"/>
    </source>
</evidence>
<dbReference type="Proteomes" id="UP000054324">
    <property type="component" value="Unassembled WGS sequence"/>
</dbReference>
<feature type="region of interest" description="Disordered" evidence="1">
    <location>
        <begin position="767"/>
        <end position="906"/>
    </location>
</feature>
<dbReference type="AlphaFoldDB" id="A0A075AB02"/>
<feature type="compositionally biased region" description="Polar residues" evidence="1">
    <location>
        <begin position="1066"/>
        <end position="1077"/>
    </location>
</feature>
<evidence type="ECO:0000256" key="1">
    <source>
        <dbReference type="SAM" id="MobiDB-lite"/>
    </source>
</evidence>
<dbReference type="OrthoDB" id="6252976at2759"/>
<accession>A0A075AB02</accession>
<dbReference type="GeneID" id="20328511"/>
<sequence>MPLSTLALRSGCSGVYQCSIPSPYFSVSKWGSLESGSETRLSHLYDCLIEDASPTRGFQPDGEETMLGTPTDATTVSADLRNRLSIDNLAAAISQSTPAQLPMSDHSDQHYDNVCIDKLAGNAADIGVNGQLAYTERDPEVRQSEDFILTKVRFSQVGSKPPGCSTSLGSPSPSDTKRGGDLDTYAVPSTESAVLSSPNAEQPPTNHLSDISTNKNPYISERDASAVSTEPPVRFTLADYFDSLNNTPTTPKPLLPRLVVPAPKMTGLQTPVEKALEMSHSTSLDDISDSLLNPGGNGSESASSSVTFGHIPMDAVDYLVKRRSFLLICLAERYEELIRLLDEELELTGQPPENYNQYMHECHDAQAAAKRLRAPEPTKIEEDGSRSSDVISQAALVVPSDDMAAKHPRGATVERMQDNGNLGFPLKQRLLFSFLSQREDPGLERLRTGLLGQRLQKTGFPISPMNVRKFGVHVSPSSHSLRQSSLLSLSDQEKRRSEGVLPPVATAFNAERSQSFYKQGGMLDSRDLRDSKCSEQNGMSRKAPVGRGSHIKSTSMSDIYSGVRESWMDASELEESSNSVVTMERDAVSSTDRESSLQEAVAGKGEAENGEGRESELTWINVELEALRNIMEVNLRLAADSKRKEASRKAYRLAARQNEQAINQLEEQRRILLGLPSGGKETTPLTRHKGGKSRGGITRKSGNARSASEVRISAPSDSLNGKASGQSKLSSSSTENGAVKHVLLPAPTNSVMYDGLVHTAPIYNEPIQSKPDANSSLNVNEPSAPTASTPEPDEERLNRMGTCGALPAYSKNDSKKQNSLISDPQAASSPIQNPCVRRLTRTPFPRKEQTVPPDTDHSDDGRDSGRGTLFHSSPHTCDDSKDTYSTENRTSVDSQDSTCSPTPCTYRGNNSTPVVVRHHTIQANYYKDTMPSPGPLQSHFEDGNSPVDYRMPTQEAFMYSRLPAYNNGSYPTRTDGYELPCRGTFAFTSHIPYEVEVKKATPPYSDEPYFPVSHRVMPSMQMRPAHQAASVQELYDVSSVSDIHVFAPEYNRPPPYPSLQAHRSHPNPQNFNVGSRSRTPDPMRSATRGIRPVDYEIQFESQPPSDSGYYPNTTSPGYDPLPHSFQPLYYDRTHFAMPTRSSPSFWSSDTNISCTDAVSSRQFYLSSRSRYVIFHFE</sequence>
<gene>
    <name evidence="2" type="ORF">T265_14345</name>
</gene>
<feature type="region of interest" description="Disordered" evidence="1">
    <location>
        <begin position="157"/>
        <end position="216"/>
    </location>
</feature>
<feature type="compositionally biased region" description="Basic and acidic residues" evidence="1">
    <location>
        <begin position="583"/>
        <end position="596"/>
    </location>
</feature>
<reference evidence="2 3" key="1">
    <citation type="submission" date="2013-11" db="EMBL/GenBank/DDBJ databases">
        <title>Opisthorchis viverrini - life in the bile duct.</title>
        <authorList>
            <person name="Young N.D."/>
            <person name="Nagarajan N."/>
            <person name="Lin S.J."/>
            <person name="Korhonen P.K."/>
            <person name="Jex A.R."/>
            <person name="Hall R.S."/>
            <person name="Safavi-Hemami H."/>
            <person name="Kaewkong W."/>
            <person name="Bertrand D."/>
            <person name="Gao S."/>
            <person name="Seet Q."/>
            <person name="Wongkham S."/>
            <person name="Teh B.T."/>
            <person name="Wongkham C."/>
            <person name="Intapan P.M."/>
            <person name="Maleewong W."/>
            <person name="Yang X."/>
            <person name="Hu M."/>
            <person name="Wang Z."/>
            <person name="Hofmann A."/>
            <person name="Sternberg P.W."/>
            <person name="Tan P."/>
            <person name="Wang J."/>
            <person name="Gasser R.B."/>
        </authorList>
    </citation>
    <scope>NUCLEOTIDE SEQUENCE [LARGE SCALE GENOMIC DNA]</scope>
</reference>
<feature type="region of interest" description="Disordered" evidence="1">
    <location>
        <begin position="1051"/>
        <end position="1091"/>
    </location>
</feature>
<organism evidence="2 3">
    <name type="scientific">Opisthorchis viverrini</name>
    <name type="common">Southeast Asian liver fluke</name>
    <dbReference type="NCBI Taxonomy" id="6198"/>
    <lineage>
        <taxon>Eukaryota</taxon>
        <taxon>Metazoa</taxon>
        <taxon>Spiralia</taxon>
        <taxon>Lophotrochozoa</taxon>
        <taxon>Platyhelminthes</taxon>
        <taxon>Trematoda</taxon>
        <taxon>Digenea</taxon>
        <taxon>Opisthorchiida</taxon>
        <taxon>Opisthorchiata</taxon>
        <taxon>Opisthorchiidae</taxon>
        <taxon>Opisthorchis</taxon>
    </lineage>
</organism>
<dbReference type="RefSeq" id="XP_009171512.1">
    <property type="nucleotide sequence ID" value="XM_009173248.1"/>
</dbReference>